<keyword evidence="4" id="KW-1133">Transmembrane helix</keyword>
<gene>
    <name evidence="5" type="ORF">BXT86_02715</name>
</gene>
<feature type="transmembrane region" description="Helical" evidence="4">
    <location>
        <begin position="165"/>
        <end position="190"/>
    </location>
</feature>
<evidence type="ECO:0000256" key="3">
    <source>
        <dbReference type="PROSITE-ProRule" id="PRU00339"/>
    </source>
</evidence>
<dbReference type="Gene3D" id="1.25.40.10">
    <property type="entry name" value="Tetratricopeptide repeat domain"/>
    <property type="match status" value="2"/>
</dbReference>
<feature type="transmembrane region" description="Helical" evidence="4">
    <location>
        <begin position="59"/>
        <end position="79"/>
    </location>
</feature>
<organism evidence="5 6">
    <name type="scientific">candidate division WOR-3 bacterium 4484_100</name>
    <dbReference type="NCBI Taxonomy" id="1936077"/>
    <lineage>
        <taxon>Bacteria</taxon>
        <taxon>Bacteria division WOR-3</taxon>
    </lineage>
</organism>
<dbReference type="AlphaFoldDB" id="A0A1V4QGN1"/>
<feature type="transmembrane region" description="Helical" evidence="4">
    <location>
        <begin position="357"/>
        <end position="377"/>
    </location>
</feature>
<keyword evidence="4" id="KW-0472">Membrane</keyword>
<feature type="transmembrane region" description="Helical" evidence="4">
    <location>
        <begin position="5"/>
        <end position="25"/>
    </location>
</feature>
<evidence type="ECO:0000313" key="6">
    <source>
        <dbReference type="Proteomes" id="UP000191663"/>
    </source>
</evidence>
<protein>
    <submittedName>
        <fullName evidence="5">Uncharacterized protein</fullName>
    </submittedName>
</protein>
<feature type="transmembrane region" description="Helical" evidence="4">
    <location>
        <begin position="242"/>
        <end position="265"/>
    </location>
</feature>
<comment type="caution">
    <text evidence="5">The sequence shown here is derived from an EMBL/GenBank/DDBJ whole genome shotgun (WGS) entry which is preliminary data.</text>
</comment>
<feature type="repeat" description="TPR" evidence="3">
    <location>
        <begin position="438"/>
        <end position="471"/>
    </location>
</feature>
<evidence type="ECO:0000313" key="5">
    <source>
        <dbReference type="EMBL" id="OPX18157.1"/>
    </source>
</evidence>
<feature type="repeat" description="TPR" evidence="3">
    <location>
        <begin position="472"/>
        <end position="505"/>
    </location>
</feature>
<dbReference type="EMBL" id="MUKB01000035">
    <property type="protein sequence ID" value="OPX18157.1"/>
    <property type="molecule type" value="Genomic_DNA"/>
</dbReference>
<dbReference type="SUPFAM" id="SSF48452">
    <property type="entry name" value="TPR-like"/>
    <property type="match status" value="1"/>
</dbReference>
<dbReference type="PANTHER" id="PTHR44227:SF3">
    <property type="entry name" value="PROTEIN O-MANNOSYL-TRANSFERASE TMTC4"/>
    <property type="match status" value="1"/>
</dbReference>
<reference evidence="6" key="1">
    <citation type="submission" date="2017-01" db="EMBL/GenBank/DDBJ databases">
        <title>Novel pathways for hydrocarbon cycling and metabolic interdependencies in hydrothermal sediment communities.</title>
        <authorList>
            <person name="Dombrowski N."/>
            <person name="Seitz K."/>
            <person name="Teske A."/>
            <person name="Baker B."/>
        </authorList>
    </citation>
    <scope>NUCLEOTIDE SEQUENCE [LARGE SCALE GENOMIC DNA]</scope>
</reference>
<feature type="transmembrane region" description="Helical" evidence="4">
    <location>
        <begin position="210"/>
        <end position="230"/>
    </location>
</feature>
<proteinExistence type="predicted"/>
<feature type="transmembrane region" description="Helical" evidence="4">
    <location>
        <begin position="333"/>
        <end position="350"/>
    </location>
</feature>
<dbReference type="InterPro" id="IPR052346">
    <property type="entry name" value="O-mannosyl-transferase_TMTC"/>
</dbReference>
<dbReference type="PANTHER" id="PTHR44227">
    <property type="match status" value="1"/>
</dbReference>
<feature type="repeat" description="TPR" evidence="3">
    <location>
        <begin position="404"/>
        <end position="437"/>
    </location>
</feature>
<sequence length="590" mass="68841">MERRFFIGAIIIVLLITCLSFLPSLKNNFVNWDDDILVVKNPDIRQISWPQLKKVFTSYYAGTYIPFTILSFSVEYQFFKSEPYIYHFTNLILHLLNCLIVFLIIFVLTRNITVSFITAVLFGIHPLRVESVAWVTERKDVLYALFFLGSLLSYLYYLQRRKISYYYLSLILFIFSFLAKGMAMTLPFILLLVDWFRGRRFDKRLFLEKVPFFVIAVVSGIMAIIAQQTLRGHTFPFLKNILIAIYVFIFYIYKIIFPVQLYAFYPFPTGITNRLPPPFFITPIILVLLIWAVVYSRRYTNKIAFGGLFFAITILPVTQLIPVAGPEIAANRYTYIPSIGILFIAAYLLYQLLRNRLVSIRVITLMGFIAVAGYFSIRTYHRCGIWKDSITLWSEVLKNFPKSPHAYNQRGLGYLERERYIEAIDDFTRAININPDFVGSYNNRGIAYRALGRYGLAYNDFSDAVMLDSNFVDAYYNRGNLYMKIGEYDSAIDDYSRVIGIRPDYFDAYINRGNAYGRKGSYELAIEDYNRVLGRAPNNRQALYNRAVAYYYLERYKDALRDLQVLKDLGYSVDRDIIEMLKKHIDGSIE</sequence>
<evidence type="ECO:0000256" key="2">
    <source>
        <dbReference type="ARBA" id="ARBA00022803"/>
    </source>
</evidence>
<keyword evidence="1" id="KW-0677">Repeat</keyword>
<feature type="transmembrane region" description="Helical" evidence="4">
    <location>
        <begin position="303"/>
        <end position="321"/>
    </location>
</feature>
<keyword evidence="4" id="KW-0812">Transmembrane</keyword>
<dbReference type="InterPro" id="IPR011990">
    <property type="entry name" value="TPR-like_helical_dom_sf"/>
</dbReference>
<feature type="transmembrane region" description="Helical" evidence="4">
    <location>
        <begin position="277"/>
        <end position="296"/>
    </location>
</feature>
<keyword evidence="2 3" id="KW-0802">TPR repeat</keyword>
<dbReference type="PROSITE" id="PS50293">
    <property type="entry name" value="TPR_REGION"/>
    <property type="match status" value="3"/>
</dbReference>
<dbReference type="Proteomes" id="UP000191663">
    <property type="component" value="Unassembled WGS sequence"/>
</dbReference>
<dbReference type="InterPro" id="IPR019734">
    <property type="entry name" value="TPR_rpt"/>
</dbReference>
<dbReference type="SMART" id="SM00028">
    <property type="entry name" value="TPR"/>
    <property type="match status" value="5"/>
</dbReference>
<name>A0A1V4QGN1_UNCW3</name>
<feature type="transmembrane region" description="Helical" evidence="4">
    <location>
        <begin position="141"/>
        <end position="158"/>
    </location>
</feature>
<evidence type="ECO:0000256" key="1">
    <source>
        <dbReference type="ARBA" id="ARBA00022737"/>
    </source>
</evidence>
<feature type="repeat" description="TPR" evidence="3">
    <location>
        <begin position="506"/>
        <end position="539"/>
    </location>
</feature>
<evidence type="ECO:0000256" key="4">
    <source>
        <dbReference type="SAM" id="Phobius"/>
    </source>
</evidence>
<dbReference type="Pfam" id="PF13414">
    <property type="entry name" value="TPR_11"/>
    <property type="match status" value="2"/>
</dbReference>
<dbReference type="PROSITE" id="PS50005">
    <property type="entry name" value="TPR"/>
    <property type="match status" value="4"/>
</dbReference>
<accession>A0A1V4QGN1</accession>
<feature type="transmembrane region" description="Helical" evidence="4">
    <location>
        <begin position="91"/>
        <end position="121"/>
    </location>
</feature>